<dbReference type="OrthoDB" id="6222486at2759"/>
<dbReference type="CDD" id="cd09271">
    <property type="entry name" value="RNase_H2-C"/>
    <property type="match status" value="1"/>
</dbReference>
<dbReference type="Gene3D" id="2.40.128.680">
    <property type="match status" value="1"/>
</dbReference>
<protein>
    <submittedName>
        <fullName evidence="2">Uncharacterized protein</fullName>
    </submittedName>
</protein>
<name>W7HMW2_9PEZI</name>
<dbReference type="EMBL" id="KI966427">
    <property type="protein sequence ID" value="EWC45371.1"/>
    <property type="molecule type" value="Genomic_DNA"/>
</dbReference>
<keyword evidence="3" id="KW-1185">Reference proteome</keyword>
<dbReference type="Proteomes" id="UP000024837">
    <property type="component" value="Unassembled WGS sequence"/>
</dbReference>
<evidence type="ECO:0000256" key="1">
    <source>
        <dbReference type="SAM" id="MobiDB-lite"/>
    </source>
</evidence>
<dbReference type="AlphaFoldDB" id="W7HMW2"/>
<dbReference type="GO" id="GO:0006401">
    <property type="term" value="P:RNA catabolic process"/>
    <property type="evidence" value="ECO:0007669"/>
    <property type="project" value="InterPro"/>
</dbReference>
<evidence type="ECO:0000313" key="2">
    <source>
        <dbReference type="EMBL" id="EWC45371.1"/>
    </source>
</evidence>
<dbReference type="PANTHER" id="PTHR47204">
    <property type="entry name" value="OS02G0168900 PROTEIN"/>
    <property type="match status" value="1"/>
</dbReference>
<evidence type="ECO:0000313" key="3">
    <source>
        <dbReference type="Proteomes" id="UP000024837"/>
    </source>
</evidence>
<dbReference type="GO" id="GO:0032299">
    <property type="term" value="C:ribonuclease H2 complex"/>
    <property type="evidence" value="ECO:0007669"/>
    <property type="project" value="InterPro"/>
</dbReference>
<dbReference type="Pfam" id="PF08615">
    <property type="entry name" value="RNase_H2_suC"/>
    <property type="match status" value="1"/>
</dbReference>
<dbReference type="PANTHER" id="PTHR47204:SF1">
    <property type="entry name" value="RIBONUCLEASE H2 SUBUNIT C"/>
    <property type="match status" value="1"/>
</dbReference>
<organism evidence="2 3">
    <name type="scientific">Drechslerella stenobrocha 248</name>
    <dbReference type="NCBI Taxonomy" id="1043628"/>
    <lineage>
        <taxon>Eukaryota</taxon>
        <taxon>Fungi</taxon>
        <taxon>Dikarya</taxon>
        <taxon>Ascomycota</taxon>
        <taxon>Pezizomycotina</taxon>
        <taxon>Orbiliomycetes</taxon>
        <taxon>Orbiliales</taxon>
        <taxon>Orbiliaceae</taxon>
        <taxon>Drechslerella</taxon>
    </lineage>
</organism>
<dbReference type="InterPro" id="IPR013924">
    <property type="entry name" value="RNase_H2_suC"/>
</dbReference>
<reference evidence="2 3" key="1">
    <citation type="submission" date="2013-05" db="EMBL/GenBank/DDBJ databases">
        <title>Drechslerella stenobrocha genome reveals carnivorous origination and mechanical trapping mechanism of predatory fungi.</title>
        <authorList>
            <person name="Liu X."/>
            <person name="Zhang W."/>
            <person name="Liu K."/>
        </authorList>
    </citation>
    <scope>NUCLEOTIDE SEQUENCE [LARGE SCALE GENOMIC DNA]</scope>
    <source>
        <strain evidence="2 3">248</strain>
    </source>
</reference>
<proteinExistence type="predicted"/>
<sequence length="165" mass="17795">MISIQGTPSTTVASKANILPCSIKYTGPASSSRHLWDPTSQPSPETGANNPGAETHTAYFRGRKLAGTKITIPDGYQGHVLTTSDLPPTGTHQREVLQIDDEQGEEDESGEVAENAQWASASWFSDIIVWGHEVVVDKAQDGVVKGIDEWIGMSQILNGYSIDDK</sequence>
<accession>W7HMW2</accession>
<dbReference type="HOGENOM" id="CLU_097632_0_0_1"/>
<gene>
    <name evidence="2" type="ORF">DRE_00770</name>
</gene>
<feature type="region of interest" description="Disordered" evidence="1">
    <location>
        <begin position="28"/>
        <end position="55"/>
    </location>
</feature>
<feature type="compositionally biased region" description="Polar residues" evidence="1">
    <location>
        <begin position="28"/>
        <end position="49"/>
    </location>
</feature>